<proteinExistence type="predicted"/>
<evidence type="ECO:0000313" key="2">
    <source>
        <dbReference type="EMBL" id="KAG2489563.1"/>
    </source>
</evidence>
<gene>
    <name evidence="2" type="ORF">HYH03_012014</name>
</gene>
<sequence length="561" mass="57267">MQPSAPPPGVQVKSLWYGKLKAKSTRAPSLLGFFIHHLAAHPGGPDCPAARSEAYALALKQHAAAVGRTGHDSSSDDEMTEAMDGVTPKQEAEGAETLQQELPLPPSTALPPPVQAYGFDGTAVSADGGADAAAVASGISSGAGEAAATMDTGLDHTWAQAEDAGDAQGWLALVYDALRDGEEAEDAGAHSGRPSGSGQGQQGWASPPALDDEWEPTGERQGWSAPLPAVGLAAEGRELGRGFAAHAEEWLARSGPVPAPVADLPDSPSVPAPAFAPGSWQAGSSQPPSRPPASLCGRLAQRAAVGHSWAPSEFPGHLPGSSTQPPPLASSGRHAHPPTAPQPCASAYAPPPHAASTAYFGDGYYGGWFDDGTSSAPELHTPRRATDGGMYAPPSGPMQSPQPPFYPPPCPSCCSFGVGSSGPSAAWSTVEGTGGPAAPGHPRFDGRWAPPPSRTLAWGSPPRSCSLAAAATAPPEEAPEPMGGWAAGGPFGGDLETFEGHPPRWAAAAEVPRDARCMPHARQSDPGMHWGGNGDRAIGMMPQPPSLAAGPRRLPSDLQRH</sequence>
<feature type="region of interest" description="Disordered" evidence="1">
    <location>
        <begin position="310"/>
        <end position="349"/>
    </location>
</feature>
<feature type="region of interest" description="Disordered" evidence="1">
    <location>
        <begin position="519"/>
        <end position="561"/>
    </location>
</feature>
<name>A0A835XV28_9CHLO</name>
<keyword evidence="3" id="KW-1185">Reference proteome</keyword>
<evidence type="ECO:0000313" key="3">
    <source>
        <dbReference type="Proteomes" id="UP000612055"/>
    </source>
</evidence>
<feature type="compositionally biased region" description="Pro residues" evidence="1">
    <location>
        <begin position="394"/>
        <end position="404"/>
    </location>
</feature>
<comment type="caution">
    <text evidence="2">The sequence shown here is derived from an EMBL/GenBank/DDBJ whole genome shotgun (WGS) entry which is preliminary data.</text>
</comment>
<dbReference type="EMBL" id="JAEHOE010000072">
    <property type="protein sequence ID" value="KAG2489563.1"/>
    <property type="molecule type" value="Genomic_DNA"/>
</dbReference>
<reference evidence="2" key="1">
    <citation type="journal article" date="2020" name="bioRxiv">
        <title>Comparative genomics of Chlamydomonas.</title>
        <authorList>
            <person name="Craig R.J."/>
            <person name="Hasan A.R."/>
            <person name="Ness R.W."/>
            <person name="Keightley P.D."/>
        </authorList>
    </citation>
    <scope>NUCLEOTIDE SEQUENCE</scope>
    <source>
        <strain evidence="2">CCAP 11/70</strain>
    </source>
</reference>
<protein>
    <submittedName>
        <fullName evidence="2">Uncharacterized protein</fullName>
    </submittedName>
</protein>
<accession>A0A835XV28</accession>
<dbReference type="AlphaFoldDB" id="A0A835XV28"/>
<feature type="region of interest" description="Disordered" evidence="1">
    <location>
        <begin position="66"/>
        <end position="116"/>
    </location>
</feature>
<organism evidence="2 3">
    <name type="scientific">Edaphochlamys debaryana</name>
    <dbReference type="NCBI Taxonomy" id="47281"/>
    <lineage>
        <taxon>Eukaryota</taxon>
        <taxon>Viridiplantae</taxon>
        <taxon>Chlorophyta</taxon>
        <taxon>core chlorophytes</taxon>
        <taxon>Chlorophyceae</taxon>
        <taxon>CS clade</taxon>
        <taxon>Chlamydomonadales</taxon>
        <taxon>Chlamydomonadales incertae sedis</taxon>
        <taxon>Edaphochlamys</taxon>
    </lineage>
</organism>
<dbReference type="Proteomes" id="UP000612055">
    <property type="component" value="Unassembled WGS sequence"/>
</dbReference>
<feature type="region of interest" description="Disordered" evidence="1">
    <location>
        <begin position="183"/>
        <end position="225"/>
    </location>
</feature>
<evidence type="ECO:0000256" key="1">
    <source>
        <dbReference type="SAM" id="MobiDB-lite"/>
    </source>
</evidence>
<feature type="compositionally biased region" description="Pro residues" evidence="1">
    <location>
        <begin position="103"/>
        <end position="114"/>
    </location>
</feature>
<feature type="region of interest" description="Disordered" evidence="1">
    <location>
        <begin position="375"/>
        <end position="404"/>
    </location>
</feature>
<feature type="region of interest" description="Disordered" evidence="1">
    <location>
        <begin position="258"/>
        <end position="295"/>
    </location>
</feature>